<evidence type="ECO:0000313" key="2">
    <source>
        <dbReference type="Proteomes" id="UP000002115"/>
    </source>
</evidence>
<dbReference type="KEGG" id="vg:3031570"/>
<proteinExistence type="predicted"/>
<dbReference type="EMBL" id="AY714348">
    <property type="protein sequence ID" value="AAU14801.1"/>
    <property type="molecule type" value="Genomic_DNA"/>
</dbReference>
<gene>
    <name evidence="1" type="primary">ORF VI</name>
</gene>
<organism evidence="1 2">
    <name type="scientific">Vibrio phage KSF1</name>
    <dbReference type="NCBI Taxonomy" id="292443"/>
    <lineage>
        <taxon>Viruses</taxon>
        <taxon>Monodnaviria</taxon>
        <taxon>Loebvirae</taxon>
        <taxon>Hofneiviricota</taxon>
        <taxon>Faserviricetes</taxon>
        <taxon>Tubulavirales</taxon>
        <taxon>Inoviridae</taxon>
        <taxon>Capistrivirus</taxon>
        <taxon>Capistrivirus KSF1</taxon>
    </lineage>
</organism>
<dbReference type="RefSeq" id="YP_087075.1">
    <property type="nucleotide sequence ID" value="NC_006294.1"/>
</dbReference>
<evidence type="ECO:0000313" key="1">
    <source>
        <dbReference type="EMBL" id="AAU14801.1"/>
    </source>
</evidence>
<protein>
    <submittedName>
        <fullName evidence="1">Uncharacterized protein ORF VI</fullName>
    </submittedName>
</protein>
<keyword evidence="2" id="KW-1185">Reference proteome</keyword>
<reference evidence="1 2" key="1">
    <citation type="journal article" date="2005" name="J. Bacteriol.">
        <title>Genomic sequence and receptor for the Vibrio cholerae phage KSF-1phi: evolutionary divergence among filamentous vibriophages mediating lateral gene transfer.</title>
        <authorList>
            <person name="Faruque S.M."/>
            <person name="Bin Naser I."/>
            <person name="Fujihara K."/>
            <person name="Diraphat P."/>
            <person name="Chowdhury N."/>
            <person name="Kamruzzaman M."/>
            <person name="Qadri F."/>
            <person name="Yamasaki S."/>
            <person name="Ghosh A.N."/>
            <person name="Mekalanos J.J."/>
        </authorList>
    </citation>
    <scope>NUCLEOTIDE SEQUENCE</scope>
</reference>
<dbReference type="Proteomes" id="UP000002115">
    <property type="component" value="Segment"/>
</dbReference>
<name>Q64EV3_9VIRU</name>
<sequence>MGEDAFPNSIRKLPISKTFLKKTKDFKSLFLSNSNMKAALQRPFFNVKSHGPHD</sequence>
<accession>Q64EV3</accession>